<dbReference type="PANTHER" id="PTHR31322">
    <property type="entry name" value="E3 UBIQUITIN-PROTEIN LIGASE TM129"/>
    <property type="match status" value="1"/>
</dbReference>
<dbReference type="Proteomes" id="UP000008743">
    <property type="component" value="Unassembled WGS sequence"/>
</dbReference>
<organism evidence="7 8">
    <name type="scientific">Capsaspora owczarzaki (strain ATCC 30864)</name>
    <dbReference type="NCBI Taxonomy" id="595528"/>
    <lineage>
        <taxon>Eukaryota</taxon>
        <taxon>Filasterea</taxon>
        <taxon>Capsaspora</taxon>
    </lineage>
</organism>
<dbReference type="AlphaFoldDB" id="A0A0D2VKU8"/>
<dbReference type="STRING" id="595528.A0A0D2VKU8"/>
<dbReference type="OMA" id="KFATGPP"/>
<evidence type="ECO:0000313" key="7">
    <source>
        <dbReference type="EMBL" id="KJE90682.1"/>
    </source>
</evidence>
<dbReference type="PhylomeDB" id="A0A0D2VKU8"/>
<reference evidence="8" key="1">
    <citation type="submission" date="2011-02" db="EMBL/GenBank/DDBJ databases">
        <title>The Genome Sequence of Capsaspora owczarzaki ATCC 30864.</title>
        <authorList>
            <person name="Russ C."/>
            <person name="Cuomo C."/>
            <person name="Burger G."/>
            <person name="Gray M.W."/>
            <person name="Holland P.W.H."/>
            <person name="King N."/>
            <person name="Lang F.B.F."/>
            <person name="Roger A.J."/>
            <person name="Ruiz-Trillo I."/>
            <person name="Young S.K."/>
            <person name="Zeng Q."/>
            <person name="Gargeya S."/>
            <person name="Alvarado L."/>
            <person name="Berlin A."/>
            <person name="Chapman S.B."/>
            <person name="Chen Z."/>
            <person name="Freedman E."/>
            <person name="Gellesch M."/>
            <person name="Goldberg J."/>
            <person name="Griggs A."/>
            <person name="Gujja S."/>
            <person name="Heilman E."/>
            <person name="Heiman D."/>
            <person name="Howarth C."/>
            <person name="Mehta T."/>
            <person name="Neiman D."/>
            <person name="Pearson M."/>
            <person name="Roberts A."/>
            <person name="Saif S."/>
            <person name="Shea T."/>
            <person name="Shenoy N."/>
            <person name="Sisk P."/>
            <person name="Stolte C."/>
            <person name="Sykes S."/>
            <person name="White J."/>
            <person name="Yandava C."/>
            <person name="Haas B."/>
            <person name="Nusbaum C."/>
            <person name="Birren B."/>
        </authorList>
    </citation>
    <scope>NUCLEOTIDE SEQUENCE</scope>
    <source>
        <strain evidence="8">ATCC 30864</strain>
    </source>
</reference>
<evidence type="ECO:0000313" key="8">
    <source>
        <dbReference type="Proteomes" id="UP000008743"/>
    </source>
</evidence>
<evidence type="ECO:0000256" key="5">
    <source>
        <dbReference type="ARBA" id="ARBA00023136"/>
    </source>
</evidence>
<name>A0A0D2VKU8_CAPO3</name>
<comment type="similarity">
    <text evidence="2">Belongs to the TMEM129 family.</text>
</comment>
<dbReference type="PANTHER" id="PTHR31322:SF2">
    <property type="entry name" value="E3 UBIQUITIN-PROTEIN LIGASE TM129"/>
    <property type="match status" value="1"/>
</dbReference>
<dbReference type="GO" id="GO:0016567">
    <property type="term" value="P:protein ubiquitination"/>
    <property type="evidence" value="ECO:0007669"/>
    <property type="project" value="InterPro"/>
</dbReference>
<dbReference type="InterPro" id="IPR018801">
    <property type="entry name" value="TM129"/>
</dbReference>
<dbReference type="GO" id="GO:0005783">
    <property type="term" value="C:endoplasmic reticulum"/>
    <property type="evidence" value="ECO:0007669"/>
    <property type="project" value="TreeGrafter"/>
</dbReference>
<evidence type="ECO:0000256" key="3">
    <source>
        <dbReference type="ARBA" id="ARBA00022692"/>
    </source>
</evidence>
<dbReference type="GO" id="GO:0061630">
    <property type="term" value="F:ubiquitin protein ligase activity"/>
    <property type="evidence" value="ECO:0007669"/>
    <property type="project" value="InterPro"/>
</dbReference>
<evidence type="ECO:0000256" key="1">
    <source>
        <dbReference type="ARBA" id="ARBA00004141"/>
    </source>
</evidence>
<keyword evidence="4 6" id="KW-1133">Transmembrane helix</keyword>
<keyword evidence="8" id="KW-1185">Reference proteome</keyword>
<dbReference type="OrthoDB" id="10055027at2759"/>
<dbReference type="Pfam" id="PF10272">
    <property type="entry name" value="Tmpp129"/>
    <property type="match status" value="1"/>
</dbReference>
<protein>
    <submittedName>
        <fullName evidence="7">Transmembrane protein</fullName>
    </submittedName>
</protein>
<dbReference type="GO" id="GO:0016020">
    <property type="term" value="C:membrane"/>
    <property type="evidence" value="ECO:0007669"/>
    <property type="project" value="UniProtKB-SubCell"/>
</dbReference>
<keyword evidence="5 6" id="KW-0472">Membrane</keyword>
<gene>
    <name evidence="7" type="ORF">CAOG_001952</name>
</gene>
<dbReference type="InParanoid" id="A0A0D2VKU8"/>
<dbReference type="RefSeq" id="XP_004364820.1">
    <property type="nucleotide sequence ID" value="XM_004364763.2"/>
</dbReference>
<proteinExistence type="inferred from homology"/>
<comment type="subcellular location">
    <subcellularLocation>
        <location evidence="1">Membrane</location>
        <topology evidence="1">Multi-pass membrane protein</topology>
    </subcellularLocation>
</comment>
<dbReference type="eggNOG" id="KOG3899">
    <property type="taxonomic scope" value="Eukaryota"/>
</dbReference>
<feature type="transmembrane region" description="Helical" evidence="6">
    <location>
        <begin position="89"/>
        <end position="113"/>
    </location>
</feature>
<keyword evidence="3 6" id="KW-0812">Transmembrane</keyword>
<evidence type="ECO:0000256" key="4">
    <source>
        <dbReference type="ARBA" id="ARBA00022989"/>
    </source>
</evidence>
<evidence type="ECO:0000256" key="6">
    <source>
        <dbReference type="SAM" id="Phobius"/>
    </source>
</evidence>
<evidence type="ECO:0000256" key="2">
    <source>
        <dbReference type="ARBA" id="ARBA00007332"/>
    </source>
</evidence>
<sequence length="385" mass="42277">MHPAVLFATGYSLVVGCLVFPPPALVSEQLTLDALLASFGPREDRSYIHHHMHMTTLTLAAHALLLLGFVAGTAGLLHDDPSWNATPELLQYAAMLLAVAAVVLAFTMLAHAFRWSLLDGEYHPSARNLSAYSPTWRHLARQIDMECRRMDCVVVNSHEAQLVITSDWILQRTWYNLHIANHNDVDMSILGSETIPIAARPAAEAMHANPQLAALAYTTGGVASDHTVQMIRIHVTAATPGVQPFDIRLNSTDFSAIQDKLTTIIRNAQSIVIAQTLSDRFVTAFLETVSQNPVYPHPASSSHVATDDMCVGCMAHPPRAKIVQRCQTPTACTPCYCRPMWCLECLGKWFASKQNPAATSNWLNGTAQCPTCRATFCLLDVRRVV</sequence>
<accession>A0A0D2VKU8</accession>
<dbReference type="EMBL" id="KE346361">
    <property type="protein sequence ID" value="KJE90682.1"/>
    <property type="molecule type" value="Genomic_DNA"/>
</dbReference>
<feature type="transmembrane region" description="Helical" evidence="6">
    <location>
        <begin position="51"/>
        <end position="77"/>
    </location>
</feature>